<dbReference type="EMBL" id="BATA01000085">
    <property type="protein sequence ID" value="GAD53658.1"/>
    <property type="molecule type" value="Genomic_DNA"/>
</dbReference>
<accession>U3AFU3</accession>
<comment type="caution">
    <text evidence="2">The sequence shown here is derived from an EMBL/GenBank/DDBJ whole genome shotgun (WGS) entry which is preliminary data.</text>
</comment>
<reference evidence="2 3" key="1">
    <citation type="submission" date="2013-09" db="EMBL/GenBank/DDBJ databases">
        <title>Whole genome sequencing of Halarchaeum acidiphilum strain MH1-52-1.</title>
        <authorList>
            <person name="Shimane Y."/>
            <person name="Minegishi H."/>
            <person name="Nishi S."/>
            <person name="Echigo A."/>
            <person name="Shuto A."/>
            <person name="Konishi M."/>
            <person name="Ito T."/>
            <person name="Ohkuma M."/>
            <person name="Ohta Y."/>
            <person name="Nagano Y."/>
            <person name="Tsubouchi T."/>
            <person name="Mori K."/>
            <person name="Usui K."/>
            <person name="Kamekura M."/>
            <person name="Usami R."/>
            <person name="Takaki Y."/>
            <person name="Hatada Y."/>
        </authorList>
    </citation>
    <scope>NUCLEOTIDE SEQUENCE [LARGE SCALE GENOMIC DNA]</scope>
    <source>
        <strain evidence="2 3">JCM 16109</strain>
    </source>
</reference>
<name>U3AFU3_9EURY</name>
<evidence type="ECO:0000256" key="1">
    <source>
        <dbReference type="SAM" id="MobiDB-lite"/>
    </source>
</evidence>
<organism evidence="2 3">
    <name type="scientific">Halarchaeum acidiphilum MH1-52-1</name>
    <dbReference type="NCBI Taxonomy" id="1261545"/>
    <lineage>
        <taxon>Archaea</taxon>
        <taxon>Methanobacteriati</taxon>
        <taxon>Methanobacteriota</taxon>
        <taxon>Stenosarchaea group</taxon>
        <taxon>Halobacteria</taxon>
        <taxon>Halobacteriales</taxon>
        <taxon>Halobacteriaceae</taxon>
    </lineage>
</organism>
<keyword evidence="3" id="KW-1185">Reference proteome</keyword>
<evidence type="ECO:0000313" key="3">
    <source>
        <dbReference type="Proteomes" id="UP000016986"/>
    </source>
</evidence>
<feature type="region of interest" description="Disordered" evidence="1">
    <location>
        <begin position="35"/>
        <end position="54"/>
    </location>
</feature>
<gene>
    <name evidence="2" type="ORF">MBEHAL_2418</name>
</gene>
<evidence type="ECO:0000313" key="2">
    <source>
        <dbReference type="EMBL" id="GAD53658.1"/>
    </source>
</evidence>
<sequence>MSSCHEVILRALRPGEMIKPPIRPRRGVLWPCRLLPRRSGPRSRRTPANGRVRR</sequence>
<protein>
    <submittedName>
        <fullName evidence="2">Uncharacterized protein</fullName>
    </submittedName>
</protein>
<dbReference type="Proteomes" id="UP000016986">
    <property type="component" value="Unassembled WGS sequence"/>
</dbReference>
<proteinExistence type="predicted"/>
<dbReference type="AlphaFoldDB" id="U3AFU3"/>